<dbReference type="AlphaFoldDB" id="A0A242C5P2"/>
<evidence type="ECO:0008006" key="11">
    <source>
        <dbReference type="Google" id="ProtNLM"/>
    </source>
</evidence>
<dbReference type="InterPro" id="IPR002104">
    <property type="entry name" value="Integrase_catalytic"/>
</dbReference>
<name>A0A242C5P2_9ENTE</name>
<evidence type="ECO:0000313" key="8">
    <source>
        <dbReference type="EMBL" id="MEI5992819.1"/>
    </source>
</evidence>
<dbReference type="Gene3D" id="1.10.150.130">
    <property type="match status" value="1"/>
</dbReference>
<accession>A0A242C5P2</accession>
<comment type="caution">
    <text evidence="9">The sequence shown here is derived from an EMBL/GenBank/DDBJ whole genome shotgun (WGS) entry which is preliminary data.</text>
</comment>
<dbReference type="InterPro" id="IPR011010">
    <property type="entry name" value="DNA_brk_join_enz"/>
</dbReference>
<dbReference type="CDD" id="cd01189">
    <property type="entry name" value="INT_ICEBs1_C_like"/>
    <property type="match status" value="1"/>
</dbReference>
<gene>
    <name evidence="8" type="ORF">A5880_000358</name>
    <name evidence="9" type="ORF">A5880_002642</name>
</gene>
<dbReference type="PROSITE" id="PS51900">
    <property type="entry name" value="CB"/>
    <property type="match status" value="1"/>
</dbReference>
<feature type="domain" description="Tyr recombinase" evidence="6">
    <location>
        <begin position="172"/>
        <end position="364"/>
    </location>
</feature>
<evidence type="ECO:0000256" key="4">
    <source>
        <dbReference type="ARBA" id="ARBA00023172"/>
    </source>
</evidence>
<evidence type="ECO:0000256" key="5">
    <source>
        <dbReference type="PROSITE-ProRule" id="PRU01248"/>
    </source>
</evidence>
<dbReference type="Proteomes" id="UP000195139">
    <property type="component" value="Unassembled WGS sequence"/>
</dbReference>
<dbReference type="OrthoDB" id="111144at2"/>
<evidence type="ECO:0000256" key="2">
    <source>
        <dbReference type="ARBA" id="ARBA00022908"/>
    </source>
</evidence>
<evidence type="ECO:0000259" key="6">
    <source>
        <dbReference type="PROSITE" id="PS51898"/>
    </source>
</evidence>
<keyword evidence="4" id="KW-0233">DNA recombination</keyword>
<sequence length="369" mass="42525">MVYLGRGENIYKRKDGRWEGRYPKGRKSDGSLHYGYIYSKSYKLVREQLIEKKANWKLSHQLQGNDFAGTFGHWADIWLNKLMIDRLKPSTHTSYSNKFHVHILPYLGNISLKKITAANVDHFVQEISTKLRPSSVHVIFRLLKSCISAAKERGYIYINPCEQTILPRSRKRKVRALTRQEQQAVEKESRKSSKGLPILLALETGMRIGEICALKWSDIDFCSSTLQVSRTKQRVRNTYSTNARTRLIETEPKTTAADRVIPLSDKVKYLLMEEYKRSNSIYVVSNGSRSVEPRTLNYRFEKIKRDIGLTHVSFHSLRHTFATRCVELGGNIASISALLGHTSIKLTLDTYTSSFFEEQQSTIKKLEQL</sequence>
<protein>
    <recommendedName>
        <fullName evidence="11">Tyr recombinase domain-containing protein</fullName>
    </recommendedName>
</protein>
<dbReference type="SUPFAM" id="SSF56349">
    <property type="entry name" value="DNA breaking-rejoining enzymes"/>
    <property type="match status" value="1"/>
</dbReference>
<feature type="domain" description="Core-binding (CB)" evidence="7">
    <location>
        <begin position="69"/>
        <end position="151"/>
    </location>
</feature>
<dbReference type="Pfam" id="PF14659">
    <property type="entry name" value="Phage_int_SAM_3"/>
    <property type="match status" value="1"/>
</dbReference>
<evidence type="ECO:0000313" key="10">
    <source>
        <dbReference type="Proteomes" id="UP000195139"/>
    </source>
</evidence>
<evidence type="ECO:0000256" key="3">
    <source>
        <dbReference type="ARBA" id="ARBA00023125"/>
    </source>
</evidence>
<proteinExistence type="inferred from homology"/>
<dbReference type="EMBL" id="NGLE01000004">
    <property type="protein sequence ID" value="OTO05469.1"/>
    <property type="molecule type" value="Genomic_DNA"/>
</dbReference>
<comment type="similarity">
    <text evidence="1">Belongs to the 'phage' integrase family.</text>
</comment>
<organism evidence="9">
    <name type="scientific">Candidatus Enterococcus mansonii</name>
    <dbReference type="NCBI Taxonomy" id="1834181"/>
    <lineage>
        <taxon>Bacteria</taxon>
        <taxon>Bacillati</taxon>
        <taxon>Bacillota</taxon>
        <taxon>Bacilli</taxon>
        <taxon>Lactobacillales</taxon>
        <taxon>Enterococcaceae</taxon>
        <taxon>Enterococcus</taxon>
    </lineage>
</organism>
<dbReference type="InterPro" id="IPR050808">
    <property type="entry name" value="Phage_Integrase"/>
</dbReference>
<reference evidence="9" key="1">
    <citation type="submission" date="2017-05" db="EMBL/GenBank/DDBJ databases">
        <title>The Genome Sequence of Enterococcus sp. 4G2_DIV0659.</title>
        <authorList>
            <consortium name="The Broad Institute Genomics Platform"/>
            <consortium name="The Broad Institute Genomic Center for Infectious Diseases"/>
            <person name="Earl A."/>
            <person name="Manson A."/>
            <person name="Schwartman J."/>
            <person name="Gilmore M."/>
            <person name="Abouelleil A."/>
            <person name="Cao P."/>
            <person name="Chapman S."/>
            <person name="Cusick C."/>
            <person name="Shea T."/>
            <person name="Young S."/>
            <person name="Neafsey D."/>
            <person name="Nusbaum C."/>
            <person name="Birren B."/>
        </authorList>
    </citation>
    <scope>NUCLEOTIDE SEQUENCE [LARGE SCALE GENOMIC DNA]</scope>
    <source>
        <strain evidence="9">4G2_DIV0659</strain>
    </source>
</reference>
<dbReference type="Gene3D" id="1.10.443.10">
    <property type="entry name" value="Intergrase catalytic core"/>
    <property type="match status" value="1"/>
</dbReference>
<dbReference type="GO" id="GO:0003677">
    <property type="term" value="F:DNA binding"/>
    <property type="evidence" value="ECO:0007669"/>
    <property type="project" value="UniProtKB-UniRule"/>
</dbReference>
<dbReference type="InterPro" id="IPR013762">
    <property type="entry name" value="Integrase-like_cat_sf"/>
</dbReference>
<evidence type="ECO:0000313" key="9">
    <source>
        <dbReference type="EMBL" id="OTO05469.1"/>
    </source>
</evidence>
<dbReference type="GO" id="GO:0006310">
    <property type="term" value="P:DNA recombination"/>
    <property type="evidence" value="ECO:0007669"/>
    <property type="project" value="UniProtKB-KW"/>
</dbReference>
<dbReference type="GO" id="GO:0015074">
    <property type="term" value="P:DNA integration"/>
    <property type="evidence" value="ECO:0007669"/>
    <property type="project" value="UniProtKB-KW"/>
</dbReference>
<evidence type="ECO:0000259" key="7">
    <source>
        <dbReference type="PROSITE" id="PS51900"/>
    </source>
</evidence>
<dbReference type="STRING" id="1834181.A5880_002642"/>
<dbReference type="EMBL" id="NGLE02000001">
    <property type="protein sequence ID" value="MEI5992819.1"/>
    <property type="molecule type" value="Genomic_DNA"/>
</dbReference>
<dbReference type="InterPro" id="IPR010998">
    <property type="entry name" value="Integrase_recombinase_N"/>
</dbReference>
<dbReference type="PANTHER" id="PTHR30629:SF6">
    <property type="entry name" value="PROPHAGE INTEGRASE INTA-RELATED"/>
    <property type="match status" value="1"/>
</dbReference>
<dbReference type="InterPro" id="IPR044068">
    <property type="entry name" value="CB"/>
</dbReference>
<evidence type="ECO:0000256" key="1">
    <source>
        <dbReference type="ARBA" id="ARBA00008857"/>
    </source>
</evidence>
<keyword evidence="10" id="KW-1185">Reference proteome</keyword>
<dbReference type="RefSeq" id="WP_086331508.1">
    <property type="nucleotide sequence ID" value="NZ_NGLE02000001.1"/>
</dbReference>
<dbReference type="PANTHER" id="PTHR30629">
    <property type="entry name" value="PROPHAGE INTEGRASE"/>
    <property type="match status" value="1"/>
</dbReference>
<dbReference type="InterPro" id="IPR004107">
    <property type="entry name" value="Integrase_SAM-like_N"/>
</dbReference>
<dbReference type="PROSITE" id="PS51898">
    <property type="entry name" value="TYR_RECOMBINASE"/>
    <property type="match status" value="1"/>
</dbReference>
<dbReference type="Pfam" id="PF00589">
    <property type="entry name" value="Phage_integrase"/>
    <property type="match status" value="1"/>
</dbReference>
<keyword evidence="3 5" id="KW-0238">DNA-binding</keyword>
<reference evidence="8 10" key="2">
    <citation type="submission" date="2018-07" db="EMBL/GenBank/DDBJ databases">
        <title>The Genome Sequence of Enterococcus sp. DIV0659b.</title>
        <authorList>
            <consortium name="The Broad Institute Genomics Platform"/>
            <consortium name="The Broad Institute Genomic Center for Infectious Diseases"/>
            <person name="Earl A."/>
            <person name="Manson A."/>
            <person name="Schwartman J."/>
            <person name="Gilmore M."/>
            <person name="Abouelleil A."/>
            <person name="Cao P."/>
            <person name="Chapman S."/>
            <person name="Cusick C."/>
            <person name="Shea T."/>
            <person name="Young S."/>
            <person name="Neafsey D."/>
            <person name="Nusbaum C."/>
            <person name="Birren B."/>
        </authorList>
    </citation>
    <scope>NUCLEOTIDE SEQUENCE [LARGE SCALE GENOMIC DNA]</scope>
    <source>
        <strain evidence="8 10">4G2_DIV0659</strain>
    </source>
</reference>
<keyword evidence="2" id="KW-0229">DNA integration</keyword>